<dbReference type="Pfam" id="PF25282">
    <property type="entry name" value="POTRA1_3_Toc75"/>
    <property type="match status" value="2"/>
</dbReference>
<evidence type="ECO:0000256" key="3">
    <source>
        <dbReference type="ARBA" id="ARBA00022452"/>
    </source>
</evidence>
<reference evidence="15" key="1">
    <citation type="journal article" date="2011" name="Nat. Genet.">
        <title>The Arabidopsis lyrata genome sequence and the basis of rapid genome size change.</title>
        <authorList>
            <person name="Hu T.T."/>
            <person name="Pattyn P."/>
            <person name="Bakker E.G."/>
            <person name="Cao J."/>
            <person name="Cheng J.-F."/>
            <person name="Clark R.M."/>
            <person name="Fahlgren N."/>
            <person name="Fawcett J.A."/>
            <person name="Grimwood J."/>
            <person name="Gundlach H."/>
            <person name="Haberer G."/>
            <person name="Hollister J.D."/>
            <person name="Ossowski S."/>
            <person name="Ottilar R.P."/>
            <person name="Salamov A.A."/>
            <person name="Schneeberger K."/>
            <person name="Spannagl M."/>
            <person name="Wang X."/>
            <person name="Yang L."/>
            <person name="Nasrallah M.E."/>
            <person name="Bergelson J."/>
            <person name="Carrington J.C."/>
            <person name="Gaut B.S."/>
            <person name="Schmutz J."/>
            <person name="Mayer K.F.X."/>
            <person name="Van de Peer Y."/>
            <person name="Grigoriev I.V."/>
            <person name="Nordborg M."/>
            <person name="Weigel D."/>
            <person name="Guo Y.-L."/>
        </authorList>
    </citation>
    <scope>NUCLEOTIDE SEQUENCE [LARGE SCALE GENOMIC DNA]</scope>
    <source>
        <strain evidence="15">cv. MN47</strain>
    </source>
</reference>
<comment type="subcellular location">
    <subcellularLocation>
        <location evidence="1">Plastid</location>
        <location evidence="1">Chloroplast outer membrane</location>
        <topology evidence="1">Multi-pass membrane protein</topology>
    </subcellularLocation>
</comment>
<dbReference type="InterPro" id="IPR000184">
    <property type="entry name" value="Bac_surfAg_D15"/>
</dbReference>
<dbReference type="Pfam" id="PF25280">
    <property type="entry name" value="POTRA2_Toc75"/>
    <property type="match status" value="1"/>
</dbReference>
<keyword evidence="8" id="KW-0653">Protein transport</keyword>
<dbReference type="GO" id="GO:0009658">
    <property type="term" value="P:chloroplast organization"/>
    <property type="evidence" value="ECO:0007669"/>
    <property type="project" value="TreeGrafter"/>
</dbReference>
<evidence type="ECO:0000313" key="15">
    <source>
        <dbReference type="Proteomes" id="UP000008694"/>
    </source>
</evidence>
<dbReference type="Pfam" id="PF01103">
    <property type="entry name" value="Omp85"/>
    <property type="match status" value="1"/>
</dbReference>
<sequence>MPTISLNGQLIAAPIVYTTASSYLSSRRQYYPLSSSRELRFNASSSSRFKSLTCSANLPTRKKIEPSSNNVLVKSLSKSFVFCSSAKPKDSSNCNLRKPLAISLVVTSVSSAAALFLPRLFSLLSIVRGGGGGGKGGGRGGGGNFGGDGGFWRKLFSLAVPVAVADEEQSPDWDSHGLPANIVVQLNKLSGLKKYKISDIMFFDRRRKATVETDDSFFEMVSIQEGGVYTKAQLQKELETLTTCGWFEKVDFEGKTKPDGTLGVTISFAESMWQGAERFRCINVGLMTQPKPVKIDSDMTEKEMIEYLRSQEKEYKQRIKKARPCLLPGSIQREAMLMLRDQRSLSARLLHKVKERVLKWYQDQGYSYANVVNFGNLNSKELVFEVMEGDITQLVIQFQDKLGNVVEGNTQIPVVRRQIPKQLRPGHVLNMKVANEAVRNIHSLGLFSNIEIMPVPDEKKEGGVIVEVKLQEADQKSVDVSADWSIVPGPGGYPSLASFQPSGTVSFEHRNIKGLNRSLIGSVTTSNFLNPEQDDLSFKLEYVHPYLDGVNNPRNRTFKTSIFNSSKLSPVFTGGPGFEEAVAPILVDRAGVKATITEDFTRQSKLTYGVVLEEITTRDENGKISSNGQVLLPNGGINVNGPPTTLSGTGIDRVAFLQGNITQDNTKFVNGAIVGDRKIFQVDQGLGIGSNSPLFNRHQLTLTKLIPLRQVEEGPGKPQPPVLVLHGHYAGCVGDLPGYDAFALGGPNSVRGYTKGELGAARNIVEVGAEVRVPIKNTQVYAFAEHGNDLGSSKDVKGNPTTAFRRKGHGSSYGVGVKLGQIRAEYAVDHNCGTGALSLQFGERY</sequence>
<keyword evidence="9" id="KW-0472">Membrane</keyword>
<evidence type="ECO:0000256" key="10">
    <source>
        <dbReference type="ARBA" id="ARBA00061638"/>
    </source>
</evidence>
<evidence type="ECO:0000256" key="4">
    <source>
        <dbReference type="ARBA" id="ARBA00022528"/>
    </source>
</evidence>
<proteinExistence type="inferred from homology"/>
<evidence type="ECO:0000313" key="14">
    <source>
        <dbReference type="EMBL" id="EFH40883.1"/>
    </source>
</evidence>
<evidence type="ECO:0000256" key="7">
    <source>
        <dbReference type="ARBA" id="ARBA00022805"/>
    </source>
</evidence>
<comment type="similarity">
    <text evidence="10">Belongs to the TOC75 family.</text>
</comment>
<dbReference type="InterPro" id="IPR057354">
    <property type="entry name" value="POTRA1_3_Toc75"/>
</dbReference>
<keyword evidence="5" id="KW-0934">Plastid</keyword>
<evidence type="ECO:0000259" key="13">
    <source>
        <dbReference type="Pfam" id="PF25282"/>
    </source>
</evidence>
<dbReference type="PANTHER" id="PTHR12815:SF42">
    <property type="entry name" value="BACTERIAL SURFACE ANTIGEN (D15) DOMAIN-CONTAINING PROTEIN"/>
    <property type="match status" value="1"/>
</dbReference>
<organism evidence="15">
    <name type="scientific">Arabidopsis lyrata subsp. lyrata</name>
    <name type="common">Lyre-leaved rock-cress</name>
    <dbReference type="NCBI Taxonomy" id="81972"/>
    <lineage>
        <taxon>Eukaryota</taxon>
        <taxon>Viridiplantae</taxon>
        <taxon>Streptophyta</taxon>
        <taxon>Embryophyta</taxon>
        <taxon>Tracheophyta</taxon>
        <taxon>Spermatophyta</taxon>
        <taxon>Magnoliopsida</taxon>
        <taxon>eudicotyledons</taxon>
        <taxon>Gunneridae</taxon>
        <taxon>Pentapetalae</taxon>
        <taxon>rosids</taxon>
        <taxon>malvids</taxon>
        <taxon>Brassicales</taxon>
        <taxon>Brassicaceae</taxon>
        <taxon>Camelineae</taxon>
        <taxon>Arabidopsis</taxon>
    </lineage>
</organism>
<dbReference type="eggNOG" id="ENOG502QTZ3">
    <property type="taxonomic scope" value="Eukaryota"/>
</dbReference>
<keyword evidence="7" id="KW-1002">Plastid outer membrane</keyword>
<dbReference type="GO" id="GO:0045036">
    <property type="term" value="P:protein targeting to chloroplast"/>
    <property type="evidence" value="ECO:0007669"/>
    <property type="project" value="UniProtKB-ARBA"/>
</dbReference>
<dbReference type="Proteomes" id="UP000008694">
    <property type="component" value="Unassembled WGS sequence"/>
</dbReference>
<evidence type="ECO:0000259" key="11">
    <source>
        <dbReference type="Pfam" id="PF01103"/>
    </source>
</evidence>
<dbReference type="FunFam" id="2.40.160.50:FF:000004">
    <property type="entry name" value="Protein TOC75-3 chloroplastic"/>
    <property type="match status" value="1"/>
</dbReference>
<dbReference type="GO" id="GO:0009707">
    <property type="term" value="C:chloroplast outer membrane"/>
    <property type="evidence" value="ECO:0007669"/>
    <property type="project" value="UniProtKB-SubCell"/>
</dbReference>
<evidence type="ECO:0000256" key="8">
    <source>
        <dbReference type="ARBA" id="ARBA00022927"/>
    </source>
</evidence>
<dbReference type="GO" id="GO:0045037">
    <property type="term" value="P:protein import into chloroplast stroma"/>
    <property type="evidence" value="ECO:0007669"/>
    <property type="project" value="TreeGrafter"/>
</dbReference>
<dbReference type="InterPro" id="IPR057355">
    <property type="entry name" value="POTRA2_Toc75"/>
</dbReference>
<evidence type="ECO:0000256" key="5">
    <source>
        <dbReference type="ARBA" id="ARBA00022640"/>
    </source>
</evidence>
<dbReference type="EMBL" id="GL348720">
    <property type="protein sequence ID" value="EFH40883.1"/>
    <property type="molecule type" value="Genomic_DNA"/>
</dbReference>
<dbReference type="AlphaFoldDB" id="D7MRT3"/>
<evidence type="ECO:0000256" key="1">
    <source>
        <dbReference type="ARBA" id="ARBA00004396"/>
    </source>
</evidence>
<dbReference type="PANTHER" id="PTHR12815">
    <property type="entry name" value="SORTING AND ASSEMBLY MACHINERY SAMM50 PROTEIN FAMILY MEMBER"/>
    <property type="match status" value="1"/>
</dbReference>
<dbReference type="HOGENOM" id="CLU_000837_26_1_1"/>
<evidence type="ECO:0000259" key="12">
    <source>
        <dbReference type="Pfam" id="PF25280"/>
    </source>
</evidence>
<keyword evidence="3" id="KW-1134">Transmembrane beta strand</keyword>
<evidence type="ECO:0000256" key="2">
    <source>
        <dbReference type="ARBA" id="ARBA00022448"/>
    </source>
</evidence>
<gene>
    <name evidence="14" type="ORF">ARALYDRAFT_685599</name>
</gene>
<protein>
    <submittedName>
        <fullName evidence="14">Predicted protein</fullName>
    </submittedName>
</protein>
<keyword evidence="6" id="KW-0812">Transmembrane</keyword>
<name>D7MRT3_ARALL</name>
<feature type="domain" description="Toc75-like POTRA" evidence="13">
    <location>
        <begin position="179"/>
        <end position="270"/>
    </location>
</feature>
<keyword evidence="4" id="KW-0150">Chloroplast</keyword>
<feature type="domain" description="Toc75-like POTRA" evidence="13">
    <location>
        <begin position="391"/>
        <end position="472"/>
    </location>
</feature>
<dbReference type="Gene3D" id="3.10.20.310">
    <property type="entry name" value="membrane protein fhac"/>
    <property type="match status" value="2"/>
</dbReference>
<dbReference type="Gramene" id="Al_scaffold_0008_2419">
    <property type="protein sequence ID" value="Al_scaffold_0008_2419"/>
    <property type="gene ID" value="Al_scaffold_0008_2419"/>
</dbReference>
<evidence type="ECO:0000256" key="9">
    <source>
        <dbReference type="ARBA" id="ARBA00023136"/>
    </source>
</evidence>
<dbReference type="Gene3D" id="2.40.160.50">
    <property type="entry name" value="membrane protein fhac: a member of the omp85/tpsb transporter family"/>
    <property type="match status" value="1"/>
</dbReference>
<feature type="domain" description="Bacterial surface antigen (D15)" evidence="11">
    <location>
        <begin position="511"/>
        <end position="828"/>
    </location>
</feature>
<dbReference type="InterPro" id="IPR039910">
    <property type="entry name" value="D15-like"/>
</dbReference>
<keyword evidence="15" id="KW-1185">Reference proteome</keyword>
<keyword evidence="2" id="KW-0813">Transport</keyword>
<accession>D7MRT3</accession>
<dbReference type="STRING" id="81972.D7MRT3"/>
<evidence type="ECO:0000256" key="6">
    <source>
        <dbReference type="ARBA" id="ARBA00022692"/>
    </source>
</evidence>
<feature type="domain" description="Toc75-like second POTRA" evidence="12">
    <location>
        <begin position="279"/>
        <end position="390"/>
    </location>
</feature>